<feature type="transmembrane region" description="Helical" evidence="1">
    <location>
        <begin position="239"/>
        <end position="261"/>
    </location>
</feature>
<feature type="transmembrane region" description="Helical" evidence="1">
    <location>
        <begin position="323"/>
        <end position="348"/>
    </location>
</feature>
<feature type="transmembrane region" description="Helical" evidence="1">
    <location>
        <begin position="281"/>
        <end position="302"/>
    </location>
</feature>
<evidence type="ECO:0008006" key="4">
    <source>
        <dbReference type="Google" id="ProtNLM"/>
    </source>
</evidence>
<feature type="transmembrane region" description="Helical" evidence="1">
    <location>
        <begin position="208"/>
        <end position="227"/>
    </location>
</feature>
<evidence type="ECO:0000313" key="3">
    <source>
        <dbReference type="Proteomes" id="UP000185944"/>
    </source>
</evidence>
<dbReference type="PANTHER" id="PTHR22950">
    <property type="entry name" value="AMINO ACID TRANSPORTER"/>
    <property type="match status" value="1"/>
</dbReference>
<comment type="caution">
    <text evidence="2">The sequence shown here is derived from an EMBL/GenBank/DDBJ whole genome shotgun (WGS) entry which is preliminary data.</text>
</comment>
<organism evidence="2 3">
    <name type="scientific">Nematocida displodere</name>
    <dbReference type="NCBI Taxonomy" id="1805483"/>
    <lineage>
        <taxon>Eukaryota</taxon>
        <taxon>Fungi</taxon>
        <taxon>Fungi incertae sedis</taxon>
        <taxon>Microsporidia</taxon>
        <taxon>Nematocida</taxon>
    </lineage>
</organism>
<feature type="transmembrane region" description="Helical" evidence="1">
    <location>
        <begin position="65"/>
        <end position="85"/>
    </location>
</feature>
<dbReference type="RefSeq" id="XP_067543759.1">
    <property type="nucleotide sequence ID" value="XM_067688571.1"/>
</dbReference>
<keyword evidence="1" id="KW-0812">Transmembrane</keyword>
<feature type="transmembrane region" description="Helical" evidence="1">
    <location>
        <begin position="457"/>
        <end position="480"/>
    </location>
</feature>
<name>A0A177EAP5_9MICR</name>
<dbReference type="EMBL" id="LTDL01000042">
    <property type="protein sequence ID" value="OAG29014.1"/>
    <property type="molecule type" value="Genomic_DNA"/>
</dbReference>
<protein>
    <recommendedName>
        <fullName evidence="4">Amino acid transporter transmembrane domain-containing protein</fullName>
    </recommendedName>
</protein>
<gene>
    <name evidence="2" type="ORF">NEDG_01153</name>
</gene>
<keyword evidence="1" id="KW-1133">Transmembrane helix</keyword>
<feature type="transmembrane region" description="Helical" evidence="1">
    <location>
        <begin position="386"/>
        <end position="411"/>
    </location>
</feature>
<dbReference type="VEuPathDB" id="MicrosporidiaDB:NEDG_01153"/>
<dbReference type="GeneID" id="93647503"/>
<keyword evidence="1" id="KW-0472">Membrane</keyword>
<keyword evidence="3" id="KW-1185">Reference proteome</keyword>
<accession>A0A177EAP5</accession>
<dbReference type="GO" id="GO:0016020">
    <property type="term" value="C:membrane"/>
    <property type="evidence" value="ECO:0007669"/>
    <property type="project" value="TreeGrafter"/>
</dbReference>
<feature type="transmembrane region" description="Helical" evidence="1">
    <location>
        <begin position="38"/>
        <end position="59"/>
    </location>
</feature>
<dbReference type="AlphaFoldDB" id="A0A177EAP5"/>
<proteinExistence type="predicted"/>
<feature type="transmembrane region" description="Helical" evidence="1">
    <location>
        <begin position="492"/>
        <end position="514"/>
    </location>
</feature>
<feature type="transmembrane region" description="Helical" evidence="1">
    <location>
        <begin position="164"/>
        <end position="188"/>
    </location>
</feature>
<dbReference type="OrthoDB" id="2189030at2759"/>
<evidence type="ECO:0000313" key="2">
    <source>
        <dbReference type="EMBL" id="OAG29014.1"/>
    </source>
</evidence>
<dbReference type="GO" id="GO:0015179">
    <property type="term" value="F:L-amino acid transmembrane transporter activity"/>
    <property type="evidence" value="ECO:0007669"/>
    <property type="project" value="TreeGrafter"/>
</dbReference>
<dbReference type="Proteomes" id="UP000185944">
    <property type="component" value="Unassembled WGS sequence"/>
</dbReference>
<reference evidence="2 3" key="1">
    <citation type="submission" date="2016-02" db="EMBL/GenBank/DDBJ databases">
        <title>Discovery of a natural microsporidian pathogen with a broad tissue tropism in Caenorhabditis elegans.</title>
        <authorList>
            <person name="Luallen R.J."/>
            <person name="Reinke A.W."/>
            <person name="Tong L."/>
            <person name="Botts M.R."/>
            <person name="Felix M.-A."/>
            <person name="Troemel E.R."/>
        </authorList>
    </citation>
    <scope>NUCLEOTIDE SEQUENCE [LARGE SCALE GENOMIC DNA]</scope>
    <source>
        <strain evidence="2 3">JUm2807</strain>
    </source>
</reference>
<evidence type="ECO:0000256" key="1">
    <source>
        <dbReference type="SAM" id="Phobius"/>
    </source>
</evidence>
<sequence length="542" mass="59439">MPITQIENLMEESPPIHDITQDTPSTDAVKPYLRGLNLYYAAISAILGAGVLFMHVGIADGGICAWIMAVLLCGISGTVVSARTYRMAIDMLRATGKEEGYQLLPVTANFLRIPTDETDPERQHVKKYATTQVEAAPHNASPNPPRPSLTFGSLVLDEHKAVRICLNLAIVSLSAGSLIVYLGLMYQWVWDIVDVLRAHTPFGVFPSLTKWGSFGGLVLVCMYLAYLPTPGDNKIITTISAISLMLLTIMVLAMLLIVRYSSSFAITKCITFSSEAWKGMVVGRHFSFLKFTGAVATIFFAINSQQNMPVYFSLAKPKSKKAFFKIFSIAMMVASSLFLVVGVCGYFITFASSSNYNLKLDNILTNIGTILEHVRPLLTSALFKTFLLLTTGIKVLMIPVLLSAFMWQCAAAKNVLINVFSGYFKNYKAKSIFRKAIGPALAALALIPVFLNVDLGFIIRVLGSGSGAYIILFIPAWIVLRGTHSKDGESTWLHYMGAAFMGLGFLVLIAYTVIDSTPLRRIFETPLPATPKQLPICFPDFD</sequence>
<feature type="transmembrane region" description="Helical" evidence="1">
    <location>
        <begin position="432"/>
        <end position="451"/>
    </location>
</feature>